<accession>A0A4T0HUJ3</accession>
<dbReference type="InterPro" id="IPR037198">
    <property type="entry name" value="MutL_C_sf"/>
</dbReference>
<dbReference type="Pfam" id="PF08676">
    <property type="entry name" value="MutL_C"/>
    <property type="match status" value="1"/>
</dbReference>
<dbReference type="SUPFAM" id="SSF118116">
    <property type="entry name" value="DNA mismatch repair protein MutL"/>
    <property type="match status" value="1"/>
</dbReference>
<evidence type="ECO:0000313" key="2">
    <source>
        <dbReference type="EMBL" id="TIB07583.1"/>
    </source>
</evidence>
<dbReference type="Gene3D" id="3.30.1370.100">
    <property type="entry name" value="MutL, C-terminal domain, regulatory subdomain"/>
    <property type="match status" value="1"/>
</dbReference>
<dbReference type="InterPro" id="IPR014790">
    <property type="entry name" value="MutL_C"/>
</dbReference>
<gene>
    <name evidence="2" type="ORF">E3P90_04030</name>
</gene>
<feature type="domain" description="MutL C-terminal dimerisation" evidence="1">
    <location>
        <begin position="29"/>
        <end position="175"/>
    </location>
</feature>
<protein>
    <recommendedName>
        <fullName evidence="1">MutL C-terminal dimerisation domain-containing protein</fullName>
    </recommendedName>
</protein>
<dbReference type="InterPro" id="IPR042120">
    <property type="entry name" value="MutL_C_dimsub"/>
</dbReference>
<reference evidence="2 3" key="1">
    <citation type="submission" date="2019-03" db="EMBL/GenBank/DDBJ databases">
        <title>Sequencing 23 genomes of Wallemia ichthyophaga.</title>
        <authorList>
            <person name="Gostincar C."/>
        </authorList>
    </citation>
    <scope>NUCLEOTIDE SEQUENCE [LARGE SCALE GENOMIC DNA]</scope>
    <source>
        <strain evidence="2 3">EXF-8621</strain>
    </source>
</reference>
<dbReference type="InterPro" id="IPR042121">
    <property type="entry name" value="MutL_C_regsub"/>
</dbReference>
<evidence type="ECO:0000259" key="1">
    <source>
        <dbReference type="SMART" id="SM00853"/>
    </source>
</evidence>
<name>A0A4T0HUJ3_WALIC</name>
<organism evidence="2 3">
    <name type="scientific">Wallemia ichthyophaga</name>
    <dbReference type="NCBI Taxonomy" id="245174"/>
    <lineage>
        <taxon>Eukaryota</taxon>
        <taxon>Fungi</taxon>
        <taxon>Dikarya</taxon>
        <taxon>Basidiomycota</taxon>
        <taxon>Wallemiomycotina</taxon>
        <taxon>Wallemiomycetes</taxon>
        <taxon>Wallemiales</taxon>
        <taxon>Wallemiaceae</taxon>
        <taxon>Wallemia</taxon>
    </lineage>
</organism>
<dbReference type="PANTHER" id="PTHR10073:SF47">
    <property type="entry name" value="DNA MISMATCH REPAIR PROTEIN MLH3"/>
    <property type="match status" value="1"/>
</dbReference>
<dbReference type="InterPro" id="IPR038973">
    <property type="entry name" value="MutL/Mlh/Pms-like"/>
</dbReference>
<dbReference type="EMBL" id="SPOF01000088">
    <property type="protein sequence ID" value="TIB07583.1"/>
    <property type="molecule type" value="Genomic_DNA"/>
</dbReference>
<dbReference type="AlphaFoldDB" id="A0A4T0HUJ3"/>
<evidence type="ECO:0000313" key="3">
    <source>
        <dbReference type="Proteomes" id="UP000306954"/>
    </source>
</evidence>
<dbReference type="GO" id="GO:0016887">
    <property type="term" value="F:ATP hydrolysis activity"/>
    <property type="evidence" value="ECO:0007669"/>
    <property type="project" value="InterPro"/>
</dbReference>
<dbReference type="GO" id="GO:0005524">
    <property type="term" value="F:ATP binding"/>
    <property type="evidence" value="ECO:0007669"/>
    <property type="project" value="InterPro"/>
</dbReference>
<dbReference type="GO" id="GO:0006298">
    <property type="term" value="P:mismatch repair"/>
    <property type="evidence" value="ECO:0007669"/>
    <property type="project" value="InterPro"/>
</dbReference>
<dbReference type="GO" id="GO:0140664">
    <property type="term" value="F:ATP-dependent DNA damage sensor activity"/>
    <property type="evidence" value="ECO:0007669"/>
    <property type="project" value="InterPro"/>
</dbReference>
<dbReference type="SMART" id="SM00853">
    <property type="entry name" value="MutL_C"/>
    <property type="match status" value="1"/>
</dbReference>
<sequence length="209" mass="23578">MQPTPSPAPGETATHTRKITRKDLEKTQVIGQVDSKFIVALSTNTLLIFDQHAADERVKLERYMNQLLSRENVLLVSPSIRVRLTAIEVYTLLSNTAIVEMWGLLLRPHDEQEVCINTLPNVIHDRLLKDHSLLRDILRECVDAHNQHTSHTPPTLLNLINSKACRNAFKFGDVLSNTQSQALISALSQTKNPYQCAHGRPTLYPLLEC</sequence>
<dbReference type="GO" id="GO:0032300">
    <property type="term" value="C:mismatch repair complex"/>
    <property type="evidence" value="ECO:0007669"/>
    <property type="project" value="InterPro"/>
</dbReference>
<proteinExistence type="predicted"/>
<dbReference type="Gene3D" id="3.30.1540.20">
    <property type="entry name" value="MutL, C-terminal domain, dimerisation subdomain"/>
    <property type="match status" value="1"/>
</dbReference>
<dbReference type="PANTHER" id="PTHR10073">
    <property type="entry name" value="DNA MISMATCH REPAIR PROTEIN MLH, PMS, MUTL"/>
    <property type="match status" value="1"/>
</dbReference>
<comment type="caution">
    <text evidence="2">The sequence shown here is derived from an EMBL/GenBank/DDBJ whole genome shotgun (WGS) entry which is preliminary data.</text>
</comment>
<dbReference type="Proteomes" id="UP000306954">
    <property type="component" value="Unassembled WGS sequence"/>
</dbReference>